<organism evidence="1 2">
    <name type="scientific">[Ruminococcus] torques</name>
    <dbReference type="NCBI Taxonomy" id="33039"/>
    <lineage>
        <taxon>Bacteria</taxon>
        <taxon>Bacillati</taxon>
        <taxon>Bacillota</taxon>
        <taxon>Clostridia</taxon>
        <taxon>Lachnospirales</taxon>
        <taxon>Lachnospiraceae</taxon>
        <taxon>Mediterraneibacter</taxon>
    </lineage>
</organism>
<sequence>MPVYWSMMIATAIIGILCYGISSKKVIVEGKETTRVRIGFVVVLVAYIVFFIGFRDKVLDTGAYISSFKSMPTDFTGLFLYLETLDSGKAFYFLSAVFKMFISDNYYAWLFFLAIVSCGCLFRTIYKYSIDFPLSAYLFIATTTFTWLLNGTRQFLVVCILFGFVEWIIEGKKIRYILLALALTTIHSSAIFMAVIVLFIEVNQTFTKKTIFFIGLTVVGTYYSEQVFEFLGETSESLNYADTMAIDGGSNIFRLIVASVPIIIVLLNYRNVKKIAPPSINVAINMSLIGICFYFAATFTNGVLVGRMPIYFTVYNLYLLPWVIRNCFTKNSRKIVWVLCVVSYLVYFYYQMCIAWDGLMYVSKFLKLEFL</sequence>
<reference evidence="1 2" key="1">
    <citation type="submission" date="2015-09" db="EMBL/GenBank/DDBJ databases">
        <authorList>
            <consortium name="Pathogen Informatics"/>
        </authorList>
    </citation>
    <scope>NUCLEOTIDE SEQUENCE [LARGE SCALE GENOMIC DNA]</scope>
    <source>
        <strain evidence="1 2">2789STDY5834841</strain>
    </source>
</reference>
<gene>
    <name evidence="1" type="ORF">ERS852456_01052</name>
</gene>
<dbReference type="RefSeq" id="WP_055158770.1">
    <property type="nucleotide sequence ID" value="NZ_CYZO01000011.1"/>
</dbReference>
<dbReference type="EMBL" id="CYZO01000011">
    <property type="protein sequence ID" value="CUN88453.1"/>
    <property type="molecule type" value="Genomic_DNA"/>
</dbReference>
<evidence type="ECO:0000313" key="1">
    <source>
        <dbReference type="EMBL" id="CUN88453.1"/>
    </source>
</evidence>
<evidence type="ECO:0000313" key="2">
    <source>
        <dbReference type="Proteomes" id="UP000095787"/>
    </source>
</evidence>
<dbReference type="AlphaFoldDB" id="A0A174AJR0"/>
<name>A0A174AJR0_9FIRM</name>
<dbReference type="Pfam" id="PF14897">
    <property type="entry name" value="EpsG"/>
    <property type="match status" value="1"/>
</dbReference>
<dbReference type="InterPro" id="IPR049458">
    <property type="entry name" value="EpsG-like"/>
</dbReference>
<dbReference type="Proteomes" id="UP000095787">
    <property type="component" value="Unassembled WGS sequence"/>
</dbReference>
<proteinExistence type="predicted"/>
<accession>A0A174AJR0</accession>
<protein>
    <submittedName>
        <fullName evidence="1">Uncharacterized protein</fullName>
    </submittedName>
</protein>